<dbReference type="SUPFAM" id="SSF103473">
    <property type="entry name" value="MFS general substrate transporter"/>
    <property type="match status" value="1"/>
</dbReference>
<feature type="transmembrane region" description="Helical" evidence="6">
    <location>
        <begin position="137"/>
        <end position="159"/>
    </location>
</feature>
<dbReference type="InterPro" id="IPR011701">
    <property type="entry name" value="MFS"/>
</dbReference>
<reference evidence="8 9" key="1">
    <citation type="submission" date="2019-09" db="EMBL/GenBank/DDBJ databases">
        <title>Non-baumannii Acinetobacter spp. carrying blaNDM-1 isolated in China.</title>
        <authorList>
            <person name="Cui C."/>
            <person name="Chen C."/>
            <person name="Sun J."/>
            <person name="Liu Y."/>
        </authorList>
    </citation>
    <scope>NUCLEOTIDE SEQUENCE [LARGE SCALE GENOMIC DNA]</scope>
    <source>
        <strain evidence="8 9">B18</strain>
    </source>
</reference>
<name>A0A6C0XZY2_9GAMM</name>
<evidence type="ECO:0000256" key="5">
    <source>
        <dbReference type="ARBA" id="ARBA00038514"/>
    </source>
</evidence>
<evidence type="ECO:0000256" key="4">
    <source>
        <dbReference type="ARBA" id="ARBA00023136"/>
    </source>
</evidence>
<accession>A0A6C0XZY2</accession>
<comment type="similarity">
    <text evidence="5">Belongs to the major facilitator superfamily. Phthalate permease family.</text>
</comment>
<gene>
    <name evidence="8" type="ORF">FSC09_03265</name>
</gene>
<feature type="transmembrane region" description="Helical" evidence="6">
    <location>
        <begin position="220"/>
        <end position="244"/>
    </location>
</feature>
<evidence type="ECO:0000313" key="8">
    <source>
        <dbReference type="EMBL" id="QIC69493.1"/>
    </source>
</evidence>
<feature type="transmembrane region" description="Helical" evidence="6">
    <location>
        <begin position="353"/>
        <end position="376"/>
    </location>
</feature>
<dbReference type="PANTHER" id="PTHR11662">
    <property type="entry name" value="SOLUTE CARRIER FAMILY 17"/>
    <property type="match status" value="1"/>
</dbReference>
<feature type="transmembrane region" description="Helical" evidence="6">
    <location>
        <begin position="165"/>
        <end position="186"/>
    </location>
</feature>
<feature type="transmembrane region" description="Helical" evidence="6">
    <location>
        <begin position="12"/>
        <end position="31"/>
    </location>
</feature>
<feature type="transmembrane region" description="Helical" evidence="6">
    <location>
        <begin position="256"/>
        <end position="280"/>
    </location>
</feature>
<feature type="domain" description="Major facilitator superfamily (MFS) profile" evidence="7">
    <location>
        <begin position="13"/>
        <end position="413"/>
    </location>
</feature>
<feature type="transmembrane region" description="Helical" evidence="6">
    <location>
        <begin position="102"/>
        <end position="125"/>
    </location>
</feature>
<dbReference type="GO" id="GO:0016020">
    <property type="term" value="C:membrane"/>
    <property type="evidence" value="ECO:0007669"/>
    <property type="project" value="UniProtKB-SubCell"/>
</dbReference>
<dbReference type="GO" id="GO:0022857">
    <property type="term" value="F:transmembrane transporter activity"/>
    <property type="evidence" value="ECO:0007669"/>
    <property type="project" value="InterPro"/>
</dbReference>
<evidence type="ECO:0000256" key="3">
    <source>
        <dbReference type="ARBA" id="ARBA00022989"/>
    </source>
</evidence>
<dbReference type="EMBL" id="CP044455">
    <property type="protein sequence ID" value="QIC69493.1"/>
    <property type="molecule type" value="Genomic_DNA"/>
</dbReference>
<feature type="transmembrane region" description="Helical" evidence="6">
    <location>
        <begin position="51"/>
        <end position="71"/>
    </location>
</feature>
<dbReference type="PANTHER" id="PTHR11662:SF450">
    <property type="entry name" value="BLR1003 PROTEIN"/>
    <property type="match status" value="1"/>
</dbReference>
<protein>
    <submittedName>
        <fullName evidence="8">MFS transporter</fullName>
    </submittedName>
</protein>
<organism evidence="8 9">
    <name type="scientific">Acinetobacter indicus</name>
    <dbReference type="NCBI Taxonomy" id="756892"/>
    <lineage>
        <taxon>Bacteria</taxon>
        <taxon>Pseudomonadati</taxon>
        <taxon>Pseudomonadota</taxon>
        <taxon>Gammaproteobacteria</taxon>
        <taxon>Moraxellales</taxon>
        <taxon>Moraxellaceae</taxon>
        <taxon>Acinetobacter</taxon>
    </lineage>
</organism>
<dbReference type="InterPro" id="IPR036259">
    <property type="entry name" value="MFS_trans_sf"/>
</dbReference>
<evidence type="ECO:0000256" key="1">
    <source>
        <dbReference type="ARBA" id="ARBA00004141"/>
    </source>
</evidence>
<evidence type="ECO:0000256" key="6">
    <source>
        <dbReference type="SAM" id="Phobius"/>
    </source>
</evidence>
<dbReference type="AlphaFoldDB" id="A0A6C0XZY2"/>
<dbReference type="InterPro" id="IPR050382">
    <property type="entry name" value="MFS_Na/Anion_cotransporter"/>
</dbReference>
<dbReference type="Proteomes" id="UP000503440">
    <property type="component" value="Chromosome"/>
</dbReference>
<evidence type="ECO:0000256" key="2">
    <source>
        <dbReference type="ARBA" id="ARBA00022692"/>
    </source>
</evidence>
<keyword evidence="4 6" id="KW-0472">Membrane</keyword>
<dbReference type="RefSeq" id="WP_163145506.1">
    <property type="nucleotide sequence ID" value="NZ_CP044455.1"/>
</dbReference>
<sequence length="420" mass="46073">MYKGSLKNSNKSVVFMLFTYMVINFADKAVLGIVSTDLIRDLNLTASEYGFIASSFFFLFFISGIIFGFLSTKYPTKWIIVLLVFVWSIVQIPIILWPSFCVLVICRILLGIGEGPAYPIAIHALYKWFPDQKRNVVTMLISQGGPVGIICAAPILAWITSTYGWKSTFLFLSVIGIVWLIFWCFLGKEGPLVAQPEVSENIQDTVHVSYKKLILNRTTLGVAFLCFSAYWILTLLLTWLPAYLKISFGIDALDMGMWVSAIVLITIPVSVGGAFLSQYLVNRSYNSRYSRALLVSTFITLGGVCTFLAVNYDYGMLAGFLLLALGFAFPNLVFSLGPAIIAEITPIQQRGALLAIVHAIATSAGIISPLVTGWLIDHAAIPLTGYIQAYLLSAGLLCATGILGAFLITPSITKQKLLMS</sequence>
<feature type="transmembrane region" description="Helical" evidence="6">
    <location>
        <begin position="292"/>
        <end position="310"/>
    </location>
</feature>
<dbReference type="PROSITE" id="PS50850">
    <property type="entry name" value="MFS"/>
    <property type="match status" value="1"/>
</dbReference>
<feature type="transmembrane region" description="Helical" evidence="6">
    <location>
        <begin position="316"/>
        <end position="341"/>
    </location>
</feature>
<proteinExistence type="inferred from homology"/>
<feature type="transmembrane region" description="Helical" evidence="6">
    <location>
        <begin position="78"/>
        <end position="96"/>
    </location>
</feature>
<dbReference type="InterPro" id="IPR020846">
    <property type="entry name" value="MFS_dom"/>
</dbReference>
<dbReference type="Gene3D" id="1.20.1250.20">
    <property type="entry name" value="MFS general substrate transporter like domains"/>
    <property type="match status" value="1"/>
</dbReference>
<keyword evidence="2 6" id="KW-0812">Transmembrane</keyword>
<evidence type="ECO:0000259" key="7">
    <source>
        <dbReference type="PROSITE" id="PS50850"/>
    </source>
</evidence>
<dbReference type="Pfam" id="PF07690">
    <property type="entry name" value="MFS_1"/>
    <property type="match status" value="1"/>
</dbReference>
<comment type="subcellular location">
    <subcellularLocation>
        <location evidence="1">Membrane</location>
        <topology evidence="1">Multi-pass membrane protein</topology>
    </subcellularLocation>
</comment>
<evidence type="ECO:0000313" key="9">
    <source>
        <dbReference type="Proteomes" id="UP000503440"/>
    </source>
</evidence>
<keyword evidence="3 6" id="KW-1133">Transmembrane helix</keyword>
<feature type="transmembrane region" description="Helical" evidence="6">
    <location>
        <begin position="388"/>
        <end position="409"/>
    </location>
</feature>